<evidence type="ECO:0000259" key="7">
    <source>
        <dbReference type="PROSITE" id="PS51755"/>
    </source>
</evidence>
<dbReference type="Pfam" id="PF03704">
    <property type="entry name" value="BTAD"/>
    <property type="match status" value="1"/>
</dbReference>
<protein>
    <submittedName>
        <fullName evidence="8">BTAD domain-containing putative transcriptional regulator</fullName>
    </submittedName>
</protein>
<dbReference type="PANTHER" id="PTHR35807:SF1">
    <property type="entry name" value="TRANSCRIPTIONAL REGULATOR REDD"/>
    <property type="match status" value="1"/>
</dbReference>
<comment type="similarity">
    <text evidence="1">Belongs to the AfsR/DnrI/RedD regulatory family.</text>
</comment>
<dbReference type="SUPFAM" id="SSF48452">
    <property type="entry name" value="TPR-like"/>
    <property type="match status" value="3"/>
</dbReference>
<dbReference type="PROSITE" id="PS51755">
    <property type="entry name" value="OMPR_PHOB"/>
    <property type="match status" value="1"/>
</dbReference>
<dbReference type="InterPro" id="IPR036388">
    <property type="entry name" value="WH-like_DNA-bd_sf"/>
</dbReference>
<dbReference type="EMBL" id="BAAAQN010000023">
    <property type="protein sequence ID" value="GAA2036371.1"/>
    <property type="molecule type" value="Genomic_DNA"/>
</dbReference>
<dbReference type="PRINTS" id="PR00364">
    <property type="entry name" value="DISEASERSIST"/>
</dbReference>
<dbReference type="SMART" id="SM00862">
    <property type="entry name" value="Trans_reg_C"/>
    <property type="match status" value="1"/>
</dbReference>
<dbReference type="InterPro" id="IPR019734">
    <property type="entry name" value="TPR_rpt"/>
</dbReference>
<dbReference type="SMART" id="SM01043">
    <property type="entry name" value="BTAD"/>
    <property type="match status" value="1"/>
</dbReference>
<keyword evidence="2" id="KW-0805">Transcription regulation</keyword>
<dbReference type="RefSeq" id="WP_344667285.1">
    <property type="nucleotide sequence ID" value="NZ_BAAAQN010000023.1"/>
</dbReference>
<evidence type="ECO:0000256" key="2">
    <source>
        <dbReference type="ARBA" id="ARBA00023015"/>
    </source>
</evidence>
<evidence type="ECO:0000256" key="3">
    <source>
        <dbReference type="ARBA" id="ARBA00023125"/>
    </source>
</evidence>
<reference evidence="9" key="1">
    <citation type="journal article" date="2019" name="Int. J. Syst. Evol. Microbiol.">
        <title>The Global Catalogue of Microorganisms (GCM) 10K type strain sequencing project: providing services to taxonomists for standard genome sequencing and annotation.</title>
        <authorList>
            <consortium name="The Broad Institute Genomics Platform"/>
            <consortium name="The Broad Institute Genome Sequencing Center for Infectious Disease"/>
            <person name="Wu L."/>
            <person name="Ma J."/>
        </authorList>
    </citation>
    <scope>NUCLEOTIDE SEQUENCE [LARGE SCALE GENOMIC DNA]</scope>
    <source>
        <strain evidence="9">JCM 16014</strain>
    </source>
</reference>
<dbReference type="Proteomes" id="UP001500751">
    <property type="component" value="Unassembled WGS sequence"/>
</dbReference>
<proteinExistence type="inferred from homology"/>
<dbReference type="InterPro" id="IPR005158">
    <property type="entry name" value="BTAD"/>
</dbReference>
<accession>A0ABP5FXQ6</accession>
<evidence type="ECO:0000313" key="9">
    <source>
        <dbReference type="Proteomes" id="UP001500751"/>
    </source>
</evidence>
<dbReference type="Gene3D" id="1.10.10.10">
    <property type="entry name" value="Winged helix-like DNA-binding domain superfamily/Winged helix DNA-binding domain"/>
    <property type="match status" value="1"/>
</dbReference>
<sequence length="1103" mass="114867">MRFQVLGAVQAWGRGGAVAGLRPRQRALLAYLLLHSDRMVPVANLVEAVWGGEAPATARNQVQSDMSAIRRVLAAAGMADPVTTGSGGYRFNAGDAVVDVAEFRAGVQRGIDAVGTDPARAAGRLRAALGLWRGEPLADVDAAFVEGFRVSLVEVRLRALEALADAEMARGRHADVVAELADLVERHPVREGLVRRLMVALYRSGRQAEALAAARRLRRTLLEEHGLEPGREVRELEAAILQSAGDALQDSGADSGTGAGPAVPSQLPVRIPGFVGRTEALRRLDAAAALPEAPVVVVSGGGGVGKTALAVRWAHQNRSLFADGQLFVDLRGFDDGEPMSPYRALAGLLQGLGVPSQHIPLDADGLAAEYRTRTAGRSLLVILDNARDAEQVRPLLPAGPGCLTVITSRGPLAGLAVREGAARIPLDALSLGDSVSLLEQLAGRARVAAEPGAVADLSVACGRIPLALRIAAAVLVAQPGRSVARLAAELAGSAAALAASASPSGTRDAHSAHNADDADASRDARDAGDAADSRAAVGPVLDASYRILPTGTRRVFRLLGLIPGDAFGPDAVAALAGVSRQRAVQVLADLVDVGLVEQVGVDCPLAAVAIAAAAGAEDGSDGQDGPPAAERFRIHDLVRDYTREKRAAEDPAAEQSERWAALLDWYQASVADAAAVIAPNMVRLPTPSVDPRTSRFASADDALAWLDTEQPSLVAAVQTATATGHERAAWLLADGLRGYFYLRMRSVDWVSCAEAAVAAGSRAPEDERDRVLAMGMLSLGMAHHSFGEPGRARRYFTRSLRHARLAGWAPAESAASGNLGLIAWRAGDLELAAALLRDAVDFARRSGDAALTASQLGNLASVIGTMGRLPEAAEQFTEIARLMRHLGHTVSEAHALANLCLLKTLVGHAAEAEKHGLRSCELFDSVGDSWAAYARAQVARARLELGDLTGAVQIAEAGLALARDTGNAFVEVELYVVLADAEVARAEPEAAMDAAERALAGAASLGSPEHSAGAHQAAAVAHAAAGRLDDAARHIDQALRKAEAGQLPRERADAALAAARIHAARGDVAAARELAGAALETFRRSDMAPRAGQAERLLASLEP</sequence>
<dbReference type="Gene3D" id="1.25.40.10">
    <property type="entry name" value="Tetratricopeptide repeat domain"/>
    <property type="match status" value="2"/>
</dbReference>
<feature type="region of interest" description="Disordered" evidence="6">
    <location>
        <begin position="502"/>
        <end position="531"/>
    </location>
</feature>
<gene>
    <name evidence="8" type="ORF">GCM10009839_41570</name>
</gene>
<comment type="caution">
    <text evidence="8">The sequence shown here is derived from an EMBL/GenBank/DDBJ whole genome shotgun (WGS) entry which is preliminary data.</text>
</comment>
<dbReference type="Gene3D" id="3.40.50.300">
    <property type="entry name" value="P-loop containing nucleotide triphosphate hydrolases"/>
    <property type="match status" value="1"/>
</dbReference>
<evidence type="ECO:0000313" key="8">
    <source>
        <dbReference type="EMBL" id="GAA2036371.1"/>
    </source>
</evidence>
<feature type="DNA-binding region" description="OmpR/PhoB-type" evidence="5">
    <location>
        <begin position="1"/>
        <end position="93"/>
    </location>
</feature>
<organism evidence="8 9">
    <name type="scientific">Catenulispora yoronensis</name>
    <dbReference type="NCBI Taxonomy" id="450799"/>
    <lineage>
        <taxon>Bacteria</taxon>
        <taxon>Bacillati</taxon>
        <taxon>Actinomycetota</taxon>
        <taxon>Actinomycetes</taxon>
        <taxon>Catenulisporales</taxon>
        <taxon>Catenulisporaceae</taxon>
        <taxon>Catenulispora</taxon>
    </lineage>
</organism>
<feature type="compositionally biased region" description="Basic and acidic residues" evidence="6">
    <location>
        <begin position="507"/>
        <end position="531"/>
    </location>
</feature>
<keyword evidence="9" id="KW-1185">Reference proteome</keyword>
<dbReference type="InterPro" id="IPR051677">
    <property type="entry name" value="AfsR-DnrI-RedD_regulator"/>
</dbReference>
<dbReference type="SUPFAM" id="SSF46894">
    <property type="entry name" value="C-terminal effector domain of the bipartite response regulators"/>
    <property type="match status" value="1"/>
</dbReference>
<dbReference type="InterPro" id="IPR016032">
    <property type="entry name" value="Sig_transdc_resp-reg_C-effctor"/>
</dbReference>
<evidence type="ECO:0000256" key="5">
    <source>
        <dbReference type="PROSITE-ProRule" id="PRU01091"/>
    </source>
</evidence>
<keyword evidence="4" id="KW-0804">Transcription</keyword>
<evidence type="ECO:0000256" key="1">
    <source>
        <dbReference type="ARBA" id="ARBA00005820"/>
    </source>
</evidence>
<dbReference type="PANTHER" id="PTHR35807">
    <property type="entry name" value="TRANSCRIPTIONAL REGULATOR REDD-RELATED"/>
    <property type="match status" value="1"/>
</dbReference>
<keyword evidence="3 5" id="KW-0238">DNA-binding</keyword>
<feature type="domain" description="OmpR/PhoB-type" evidence="7">
    <location>
        <begin position="1"/>
        <end position="93"/>
    </location>
</feature>
<evidence type="ECO:0000256" key="6">
    <source>
        <dbReference type="SAM" id="MobiDB-lite"/>
    </source>
</evidence>
<dbReference type="SMART" id="SM00028">
    <property type="entry name" value="TPR"/>
    <property type="match status" value="6"/>
</dbReference>
<evidence type="ECO:0000256" key="4">
    <source>
        <dbReference type="ARBA" id="ARBA00023163"/>
    </source>
</evidence>
<dbReference type="SUPFAM" id="SSF52540">
    <property type="entry name" value="P-loop containing nucleoside triphosphate hydrolases"/>
    <property type="match status" value="1"/>
</dbReference>
<dbReference type="CDD" id="cd15831">
    <property type="entry name" value="BTAD"/>
    <property type="match status" value="1"/>
</dbReference>
<dbReference type="InterPro" id="IPR001867">
    <property type="entry name" value="OmpR/PhoB-type_DNA-bd"/>
</dbReference>
<dbReference type="InterPro" id="IPR011990">
    <property type="entry name" value="TPR-like_helical_dom_sf"/>
</dbReference>
<dbReference type="Pfam" id="PF00486">
    <property type="entry name" value="Trans_reg_C"/>
    <property type="match status" value="1"/>
</dbReference>
<name>A0ABP5FXQ6_9ACTN</name>
<dbReference type="InterPro" id="IPR027417">
    <property type="entry name" value="P-loop_NTPase"/>
</dbReference>